<dbReference type="HOGENOM" id="CLU_011269_1_0_1"/>
<feature type="compositionally biased region" description="Low complexity" evidence="2">
    <location>
        <begin position="811"/>
        <end position="822"/>
    </location>
</feature>
<feature type="transmembrane region" description="Helical" evidence="3">
    <location>
        <begin position="109"/>
        <end position="141"/>
    </location>
</feature>
<dbReference type="InParanoid" id="A0A066VT43"/>
<dbReference type="InterPro" id="IPR006685">
    <property type="entry name" value="MscS_channel_2nd"/>
</dbReference>
<dbReference type="InterPro" id="IPR018247">
    <property type="entry name" value="EF_Hand_1_Ca_BS"/>
</dbReference>
<evidence type="ECO:0000256" key="2">
    <source>
        <dbReference type="SAM" id="MobiDB-lite"/>
    </source>
</evidence>
<accession>A0A066VT43</accession>
<keyword evidence="3" id="KW-1133">Transmembrane helix</keyword>
<dbReference type="PANTHER" id="PTHR31323:SF1">
    <property type="entry name" value="MECHANOSENSITIVE ION CHANNEL PROTEIN"/>
    <property type="match status" value="1"/>
</dbReference>
<dbReference type="InterPro" id="IPR011992">
    <property type="entry name" value="EF-hand-dom_pair"/>
</dbReference>
<dbReference type="OrthoDB" id="544685at2759"/>
<dbReference type="GeneID" id="25263298"/>
<gene>
    <name evidence="5" type="ORF">K437DRAFT_248471</name>
</gene>
<keyword evidence="1" id="KW-0106">Calcium</keyword>
<dbReference type="RefSeq" id="XP_013242391.1">
    <property type="nucleotide sequence ID" value="XM_013386937.1"/>
</dbReference>
<dbReference type="PROSITE" id="PS50222">
    <property type="entry name" value="EF_HAND_2"/>
    <property type="match status" value="1"/>
</dbReference>
<dbReference type="AlphaFoldDB" id="A0A066VT43"/>
<dbReference type="GO" id="GO:0005509">
    <property type="term" value="F:calcium ion binding"/>
    <property type="evidence" value="ECO:0007669"/>
    <property type="project" value="InterPro"/>
</dbReference>
<feature type="compositionally biased region" description="Basic residues" evidence="2">
    <location>
        <begin position="354"/>
        <end position="363"/>
    </location>
</feature>
<feature type="compositionally biased region" description="Basic residues" evidence="2">
    <location>
        <begin position="847"/>
        <end position="856"/>
    </location>
</feature>
<feature type="region of interest" description="Disordered" evidence="2">
    <location>
        <begin position="843"/>
        <end position="866"/>
    </location>
</feature>
<feature type="region of interest" description="Disordered" evidence="2">
    <location>
        <begin position="777"/>
        <end position="822"/>
    </location>
</feature>
<evidence type="ECO:0000313" key="5">
    <source>
        <dbReference type="EMBL" id="KDN43438.1"/>
    </source>
</evidence>
<dbReference type="OMA" id="NSNWQDW"/>
<dbReference type="Pfam" id="PF25886">
    <property type="entry name" value="Msy1"/>
    <property type="match status" value="1"/>
</dbReference>
<sequence>MRPAAPQAPRIAVMDPLADMRMRNLSKPDGLGANSDWPSKEQIMASGNTGMPLRPGLSQRDSEVSSDGAEDYSDGANFNWSDDEAVEESAKFEEEIAQQRKVKIGRISLWAIIRFLGVTFLGNLIISSLLIVPVLVIQFVYRPAGGVSTQETAHKDYVADNIQAWFIWAAFNLHVMWWLHFSVGLIPRVGILLVQIVWGTANQRVKTYAEVYNAIKAYISPITYAAMSWASWATLFNPIFGLYNQTDPSHSRGAYLYRIYQVVEFFFFVILTICVEKIIIKCIAMSFHKSAYAERIETVTNALRTFDRLKDYRPKWKDRNHSRSGRATPLAFSANGPGSGVHSPIAPPSASLGKRTHAKKRPAMPHSSVDLDAAAAITASMSNGSGQTSGGTSPTVTARGGKGAAKIARMPVQAIRSGASTVRTGAGKASRIARVALTDPFSLLSSKTTGVGADVNSPQAAKRLAKTIFRSFRGHHRRSYLIPSDFEPAFATVQEARAAFAVFDRDGNGDISQSEIKNTVLATYKERRFLSKSMQDVNHAVGQLERIFYFVVFVILMFEAFAIFDVDISKTLTTFYTLGIAFAFIFKESAQNVFDSIIFLFVTHPFDTGDRIAITKESTTVVMAVKRMSLLSSEFTLADNTDMYVANSVLASIMITNYRRSGYQWESVAIQVAFDTPLQKLDAVEADMIHWLSTEPERMFEPTTAIVPQKINYMRSIECTVGMTHRRTWQDWGMRWYCRNAFVAALCYYMKKHGIRYAQPNQPIIYWCDDAAQLPPSYDNSSSTPAQADGEGGYHAMYDDSFDQSPPPSPGTGAHGAAAATSGVPPAKVKSFMGFALPADELDGTGLRKRRAKSKSKGVAIQGGDG</sequence>
<dbReference type="InterPro" id="IPR010920">
    <property type="entry name" value="LSM_dom_sf"/>
</dbReference>
<name>A0A066VT43_TILAU</name>
<keyword evidence="6" id="KW-1185">Reference proteome</keyword>
<dbReference type="Gene3D" id="1.10.238.10">
    <property type="entry name" value="EF-hand"/>
    <property type="match status" value="1"/>
</dbReference>
<dbReference type="GO" id="GO:0005262">
    <property type="term" value="F:calcium channel activity"/>
    <property type="evidence" value="ECO:0007669"/>
    <property type="project" value="TreeGrafter"/>
</dbReference>
<organism evidence="5 6">
    <name type="scientific">Tilletiaria anomala (strain ATCC 24038 / CBS 436.72 / UBC 951)</name>
    <dbReference type="NCBI Taxonomy" id="1037660"/>
    <lineage>
        <taxon>Eukaryota</taxon>
        <taxon>Fungi</taxon>
        <taxon>Dikarya</taxon>
        <taxon>Basidiomycota</taxon>
        <taxon>Ustilaginomycotina</taxon>
        <taxon>Exobasidiomycetes</taxon>
        <taxon>Georgefischeriales</taxon>
        <taxon>Tilletiariaceae</taxon>
        <taxon>Tilletiaria</taxon>
    </lineage>
</organism>
<dbReference type="PROSITE" id="PS00018">
    <property type="entry name" value="EF_HAND_1"/>
    <property type="match status" value="1"/>
</dbReference>
<dbReference type="GO" id="GO:0016020">
    <property type="term" value="C:membrane"/>
    <property type="evidence" value="ECO:0007669"/>
    <property type="project" value="InterPro"/>
</dbReference>
<keyword evidence="3" id="KW-0812">Transmembrane</keyword>
<evidence type="ECO:0000259" key="4">
    <source>
        <dbReference type="PROSITE" id="PS50222"/>
    </source>
</evidence>
<dbReference type="InterPro" id="IPR002048">
    <property type="entry name" value="EF_hand_dom"/>
</dbReference>
<comment type="caution">
    <text evidence="5">The sequence shown here is derived from an EMBL/GenBank/DDBJ whole genome shotgun (WGS) entry which is preliminary data.</text>
</comment>
<feature type="transmembrane region" description="Helical" evidence="3">
    <location>
        <begin position="177"/>
        <end position="201"/>
    </location>
</feature>
<dbReference type="SUPFAM" id="SSF47473">
    <property type="entry name" value="EF-hand"/>
    <property type="match status" value="1"/>
</dbReference>
<feature type="transmembrane region" description="Helical" evidence="3">
    <location>
        <begin position="222"/>
        <end position="243"/>
    </location>
</feature>
<dbReference type="InterPro" id="IPR058650">
    <property type="entry name" value="Msy1/2-like"/>
</dbReference>
<feature type="transmembrane region" description="Helical" evidence="3">
    <location>
        <begin position="255"/>
        <end position="275"/>
    </location>
</feature>
<feature type="transmembrane region" description="Helical" evidence="3">
    <location>
        <begin position="547"/>
        <end position="564"/>
    </location>
</feature>
<dbReference type="PANTHER" id="PTHR31323">
    <property type="entry name" value="MECHANOSENSITIVE ION CHANNEL PROTEIN MSY2"/>
    <property type="match status" value="1"/>
</dbReference>
<feature type="domain" description="EF-hand" evidence="4">
    <location>
        <begin position="491"/>
        <end position="526"/>
    </location>
</feature>
<dbReference type="SUPFAM" id="SSF50182">
    <property type="entry name" value="Sm-like ribonucleoproteins"/>
    <property type="match status" value="1"/>
</dbReference>
<feature type="region of interest" description="Disordered" evidence="2">
    <location>
        <begin position="317"/>
        <end position="367"/>
    </location>
</feature>
<evidence type="ECO:0000256" key="3">
    <source>
        <dbReference type="SAM" id="Phobius"/>
    </source>
</evidence>
<proteinExistence type="predicted"/>
<dbReference type="Proteomes" id="UP000027361">
    <property type="component" value="Unassembled WGS sequence"/>
</dbReference>
<dbReference type="EMBL" id="JMSN01000061">
    <property type="protein sequence ID" value="KDN43438.1"/>
    <property type="molecule type" value="Genomic_DNA"/>
</dbReference>
<feature type="region of interest" description="Disordered" evidence="2">
    <location>
        <begin position="23"/>
        <end position="73"/>
    </location>
</feature>
<protein>
    <recommendedName>
        <fullName evidence="4">EF-hand domain-containing protein</fullName>
    </recommendedName>
</protein>
<keyword evidence="3" id="KW-0472">Membrane</keyword>
<evidence type="ECO:0000256" key="1">
    <source>
        <dbReference type="ARBA" id="ARBA00022837"/>
    </source>
</evidence>
<dbReference type="Pfam" id="PF00924">
    <property type="entry name" value="MS_channel_2nd"/>
    <property type="match status" value="1"/>
</dbReference>
<dbReference type="GO" id="GO:0006874">
    <property type="term" value="P:intracellular calcium ion homeostasis"/>
    <property type="evidence" value="ECO:0007669"/>
    <property type="project" value="TreeGrafter"/>
</dbReference>
<evidence type="ECO:0000313" key="6">
    <source>
        <dbReference type="Proteomes" id="UP000027361"/>
    </source>
</evidence>
<reference evidence="5 6" key="1">
    <citation type="submission" date="2014-05" db="EMBL/GenBank/DDBJ databases">
        <title>Draft genome sequence of a rare smut relative, Tilletiaria anomala UBC 951.</title>
        <authorList>
            <consortium name="DOE Joint Genome Institute"/>
            <person name="Toome M."/>
            <person name="Kuo A."/>
            <person name="Henrissat B."/>
            <person name="Lipzen A."/>
            <person name="Tritt A."/>
            <person name="Yoshinaga Y."/>
            <person name="Zane M."/>
            <person name="Barry K."/>
            <person name="Grigoriev I.V."/>
            <person name="Spatafora J.W."/>
            <person name="Aimea M.C."/>
        </authorList>
    </citation>
    <scope>NUCLEOTIDE SEQUENCE [LARGE SCALE GENOMIC DNA]</scope>
    <source>
        <strain evidence="5 6">UBC 951</strain>
    </source>
</reference>